<dbReference type="GO" id="GO:0005829">
    <property type="term" value="C:cytosol"/>
    <property type="evidence" value="ECO:0007669"/>
    <property type="project" value="TreeGrafter"/>
</dbReference>
<feature type="domain" description="Response regulatory" evidence="8">
    <location>
        <begin position="6"/>
        <end position="121"/>
    </location>
</feature>
<dbReference type="InterPro" id="IPR001867">
    <property type="entry name" value="OmpR/PhoB-type_DNA-bd"/>
</dbReference>
<accession>A0A5M8FN33</accession>
<evidence type="ECO:0000313" key="10">
    <source>
        <dbReference type="EMBL" id="KAA6185106.1"/>
    </source>
</evidence>
<dbReference type="OrthoDB" id="9796655at2"/>
<dbReference type="Gene3D" id="1.10.10.10">
    <property type="entry name" value="Winged helix-like DNA-binding domain superfamily/Winged helix DNA-binding domain"/>
    <property type="match status" value="1"/>
</dbReference>
<feature type="DNA-binding region" description="OmpR/PhoB-type" evidence="7">
    <location>
        <begin position="115"/>
        <end position="227"/>
    </location>
</feature>
<keyword evidence="1 6" id="KW-0597">Phosphoprotein</keyword>
<evidence type="ECO:0000256" key="5">
    <source>
        <dbReference type="ARBA" id="ARBA00023163"/>
    </source>
</evidence>
<name>A0A5M8FN33_9GAMM</name>
<evidence type="ECO:0000256" key="1">
    <source>
        <dbReference type="ARBA" id="ARBA00022553"/>
    </source>
</evidence>
<dbReference type="GO" id="GO:0006355">
    <property type="term" value="P:regulation of DNA-templated transcription"/>
    <property type="evidence" value="ECO:0007669"/>
    <property type="project" value="InterPro"/>
</dbReference>
<dbReference type="AlphaFoldDB" id="A0A5M8FN33"/>
<keyword evidence="3" id="KW-0805">Transcription regulation</keyword>
<keyword evidence="2" id="KW-0902">Two-component regulatory system</keyword>
<dbReference type="SMART" id="SM00448">
    <property type="entry name" value="REC"/>
    <property type="match status" value="1"/>
</dbReference>
<dbReference type="SMART" id="SM00862">
    <property type="entry name" value="Trans_reg_C"/>
    <property type="match status" value="1"/>
</dbReference>
<reference evidence="10 11" key="1">
    <citation type="submission" date="2019-09" db="EMBL/GenBank/DDBJ databases">
        <title>Whole-genome sequence of the purple sulfur bacterium Thiohalocapsa marina DSM 19078.</title>
        <authorList>
            <person name="Kyndt J.A."/>
            <person name="Meyer T.E."/>
        </authorList>
    </citation>
    <scope>NUCLEOTIDE SEQUENCE [LARGE SCALE GENOMIC DNA]</scope>
    <source>
        <strain evidence="10 11">DSM 19078</strain>
    </source>
</reference>
<protein>
    <submittedName>
        <fullName evidence="10">Response regulator transcription factor</fullName>
    </submittedName>
</protein>
<dbReference type="GO" id="GO:0000976">
    <property type="term" value="F:transcription cis-regulatory region binding"/>
    <property type="evidence" value="ECO:0007669"/>
    <property type="project" value="TreeGrafter"/>
</dbReference>
<dbReference type="SUPFAM" id="SSF46894">
    <property type="entry name" value="C-terminal effector domain of the bipartite response regulators"/>
    <property type="match status" value="1"/>
</dbReference>
<sequence>MATSLHIALVEDHDALRLVTADILAQAGHRVTALGCAEELDELAFADGVIDLFILDLNLPGEDGISLSQRLRQTHPSVGIIMLTARNADEQMAQGYASGADIYLAKPQAPETLLAAVASLARRLKPTPLPHSGSIDTASSSLHGRKGQVALHPIELTLLTAFLRAPDQRLDNWQLAEIISGSTEGASKAAIEVRLSRLRKKMRDCGAVEGADGGIHVLRGQGYQLHAVLKVS</sequence>
<dbReference type="Proteomes" id="UP000322981">
    <property type="component" value="Unassembled WGS sequence"/>
</dbReference>
<dbReference type="PROSITE" id="PS51755">
    <property type="entry name" value="OMPR_PHOB"/>
    <property type="match status" value="1"/>
</dbReference>
<comment type="caution">
    <text evidence="10">The sequence shown here is derived from an EMBL/GenBank/DDBJ whole genome shotgun (WGS) entry which is preliminary data.</text>
</comment>
<evidence type="ECO:0000256" key="6">
    <source>
        <dbReference type="PROSITE-ProRule" id="PRU00169"/>
    </source>
</evidence>
<dbReference type="InterPro" id="IPR011006">
    <property type="entry name" value="CheY-like_superfamily"/>
</dbReference>
<dbReference type="GO" id="GO:0000156">
    <property type="term" value="F:phosphorelay response regulator activity"/>
    <property type="evidence" value="ECO:0007669"/>
    <property type="project" value="TreeGrafter"/>
</dbReference>
<dbReference type="InterPro" id="IPR001789">
    <property type="entry name" value="Sig_transdc_resp-reg_receiver"/>
</dbReference>
<feature type="domain" description="OmpR/PhoB-type" evidence="9">
    <location>
        <begin position="115"/>
        <end position="227"/>
    </location>
</feature>
<evidence type="ECO:0000256" key="2">
    <source>
        <dbReference type="ARBA" id="ARBA00023012"/>
    </source>
</evidence>
<evidence type="ECO:0000259" key="9">
    <source>
        <dbReference type="PROSITE" id="PS51755"/>
    </source>
</evidence>
<dbReference type="CDD" id="cd17574">
    <property type="entry name" value="REC_OmpR"/>
    <property type="match status" value="1"/>
</dbReference>
<dbReference type="Pfam" id="PF00072">
    <property type="entry name" value="Response_reg"/>
    <property type="match status" value="1"/>
</dbReference>
<dbReference type="CDD" id="cd00383">
    <property type="entry name" value="trans_reg_C"/>
    <property type="match status" value="1"/>
</dbReference>
<dbReference type="PANTHER" id="PTHR48111">
    <property type="entry name" value="REGULATOR OF RPOS"/>
    <property type="match status" value="1"/>
</dbReference>
<dbReference type="Pfam" id="PF00486">
    <property type="entry name" value="Trans_reg_C"/>
    <property type="match status" value="1"/>
</dbReference>
<evidence type="ECO:0000256" key="4">
    <source>
        <dbReference type="ARBA" id="ARBA00023125"/>
    </source>
</evidence>
<feature type="modified residue" description="4-aspartylphosphate" evidence="6">
    <location>
        <position position="56"/>
    </location>
</feature>
<dbReference type="InterPro" id="IPR039420">
    <property type="entry name" value="WalR-like"/>
</dbReference>
<dbReference type="GO" id="GO:0032993">
    <property type="term" value="C:protein-DNA complex"/>
    <property type="evidence" value="ECO:0007669"/>
    <property type="project" value="TreeGrafter"/>
</dbReference>
<evidence type="ECO:0000256" key="3">
    <source>
        <dbReference type="ARBA" id="ARBA00023015"/>
    </source>
</evidence>
<dbReference type="PANTHER" id="PTHR48111:SF1">
    <property type="entry name" value="TWO-COMPONENT RESPONSE REGULATOR ORR33"/>
    <property type="match status" value="1"/>
</dbReference>
<organism evidence="10 11">
    <name type="scientific">Thiohalocapsa marina</name>
    <dbReference type="NCBI Taxonomy" id="424902"/>
    <lineage>
        <taxon>Bacteria</taxon>
        <taxon>Pseudomonadati</taxon>
        <taxon>Pseudomonadota</taxon>
        <taxon>Gammaproteobacteria</taxon>
        <taxon>Chromatiales</taxon>
        <taxon>Chromatiaceae</taxon>
        <taxon>Thiohalocapsa</taxon>
    </lineage>
</organism>
<evidence type="ECO:0000259" key="8">
    <source>
        <dbReference type="PROSITE" id="PS50110"/>
    </source>
</evidence>
<keyword evidence="11" id="KW-1185">Reference proteome</keyword>
<evidence type="ECO:0000256" key="7">
    <source>
        <dbReference type="PROSITE-ProRule" id="PRU01091"/>
    </source>
</evidence>
<dbReference type="SUPFAM" id="SSF52172">
    <property type="entry name" value="CheY-like"/>
    <property type="match status" value="1"/>
</dbReference>
<keyword evidence="5" id="KW-0804">Transcription</keyword>
<gene>
    <name evidence="10" type="ORF">F2Q65_10290</name>
</gene>
<dbReference type="InterPro" id="IPR036388">
    <property type="entry name" value="WH-like_DNA-bd_sf"/>
</dbReference>
<keyword evidence="4 7" id="KW-0238">DNA-binding</keyword>
<evidence type="ECO:0000313" key="11">
    <source>
        <dbReference type="Proteomes" id="UP000322981"/>
    </source>
</evidence>
<dbReference type="Gene3D" id="3.40.50.2300">
    <property type="match status" value="1"/>
</dbReference>
<dbReference type="EMBL" id="VWXX01000013">
    <property type="protein sequence ID" value="KAA6185106.1"/>
    <property type="molecule type" value="Genomic_DNA"/>
</dbReference>
<dbReference type="PROSITE" id="PS50110">
    <property type="entry name" value="RESPONSE_REGULATORY"/>
    <property type="match status" value="1"/>
</dbReference>
<dbReference type="RefSeq" id="WP_150093040.1">
    <property type="nucleotide sequence ID" value="NZ_JBFUOH010000048.1"/>
</dbReference>
<dbReference type="InterPro" id="IPR016032">
    <property type="entry name" value="Sig_transdc_resp-reg_C-effctor"/>
</dbReference>
<proteinExistence type="predicted"/>